<evidence type="ECO:0000256" key="2">
    <source>
        <dbReference type="ARBA" id="ARBA00022676"/>
    </source>
</evidence>
<dbReference type="EMBL" id="FONA01000011">
    <property type="protein sequence ID" value="SFE41619.1"/>
    <property type="molecule type" value="Genomic_DNA"/>
</dbReference>
<reference evidence="6 7" key="1">
    <citation type="submission" date="2016-10" db="EMBL/GenBank/DDBJ databases">
        <authorList>
            <person name="de Groot N.N."/>
        </authorList>
    </citation>
    <scope>NUCLEOTIDE SEQUENCE [LARGE SCALE GENOMIC DNA]</scope>
    <source>
        <strain evidence="6 7">DSM 19012</strain>
    </source>
</reference>
<evidence type="ECO:0000259" key="5">
    <source>
        <dbReference type="Pfam" id="PF00535"/>
    </source>
</evidence>
<keyword evidence="7" id="KW-1185">Reference proteome</keyword>
<gene>
    <name evidence="6" type="ORF">SAMN05444380_11126</name>
</gene>
<dbReference type="InterPro" id="IPR001173">
    <property type="entry name" value="Glyco_trans_2-like"/>
</dbReference>
<comment type="similarity">
    <text evidence="1">Belongs to the glycosyltransferase 2 family.</text>
</comment>
<dbReference type="Gene3D" id="3.90.550.10">
    <property type="entry name" value="Spore Coat Polysaccharide Biosynthesis Protein SpsA, Chain A"/>
    <property type="match status" value="1"/>
</dbReference>
<accession>A0A1I2ACS8</accession>
<organism evidence="6 7">
    <name type="scientific">Thermophagus xiamenensis</name>
    <dbReference type="NCBI Taxonomy" id="385682"/>
    <lineage>
        <taxon>Bacteria</taxon>
        <taxon>Pseudomonadati</taxon>
        <taxon>Bacteroidota</taxon>
        <taxon>Bacteroidia</taxon>
        <taxon>Marinilabiliales</taxon>
        <taxon>Marinilabiliaceae</taxon>
        <taxon>Thermophagus</taxon>
    </lineage>
</organism>
<evidence type="ECO:0000313" key="6">
    <source>
        <dbReference type="EMBL" id="SFE41619.1"/>
    </source>
</evidence>
<dbReference type="eggNOG" id="COG1215">
    <property type="taxonomic scope" value="Bacteria"/>
</dbReference>
<dbReference type="STRING" id="385682.SAMN05444380_11126"/>
<feature type="transmembrane region" description="Helical" evidence="4">
    <location>
        <begin position="6"/>
        <end position="29"/>
    </location>
</feature>
<dbReference type="PANTHER" id="PTHR43630">
    <property type="entry name" value="POLY-BETA-1,6-N-ACETYL-D-GLUCOSAMINE SYNTHASE"/>
    <property type="match status" value="1"/>
</dbReference>
<evidence type="ECO:0000256" key="4">
    <source>
        <dbReference type="SAM" id="Phobius"/>
    </source>
</evidence>
<keyword evidence="3" id="KW-0808">Transferase</keyword>
<dbReference type="AlphaFoldDB" id="A0A1I2ACS8"/>
<evidence type="ECO:0000256" key="3">
    <source>
        <dbReference type="ARBA" id="ARBA00022679"/>
    </source>
</evidence>
<evidence type="ECO:0000313" key="7">
    <source>
        <dbReference type="Proteomes" id="UP000181976"/>
    </source>
</evidence>
<dbReference type="Proteomes" id="UP000181976">
    <property type="component" value="Unassembled WGS sequence"/>
</dbReference>
<evidence type="ECO:0000256" key="1">
    <source>
        <dbReference type="ARBA" id="ARBA00006739"/>
    </source>
</evidence>
<keyword evidence="4" id="KW-0472">Membrane</keyword>
<dbReference type="SUPFAM" id="SSF53448">
    <property type="entry name" value="Nucleotide-diphospho-sugar transferases"/>
    <property type="match status" value="1"/>
</dbReference>
<name>A0A1I2ACS8_9BACT</name>
<proteinExistence type="inferred from homology"/>
<feature type="domain" description="Glycosyltransferase 2-like" evidence="5">
    <location>
        <begin position="53"/>
        <end position="186"/>
    </location>
</feature>
<dbReference type="Pfam" id="PF00535">
    <property type="entry name" value="Glycos_transf_2"/>
    <property type="match status" value="1"/>
</dbReference>
<dbReference type="OrthoDB" id="9800276at2"/>
<feature type="transmembrane region" description="Helical" evidence="4">
    <location>
        <begin position="347"/>
        <end position="367"/>
    </location>
</feature>
<feature type="transmembrane region" description="Helical" evidence="4">
    <location>
        <begin position="302"/>
        <end position="327"/>
    </location>
</feature>
<keyword evidence="2" id="KW-0328">Glycosyltransferase</keyword>
<dbReference type="InParanoid" id="A0A1I2ACS8"/>
<keyword evidence="4" id="KW-0812">Transmembrane</keyword>
<dbReference type="PANTHER" id="PTHR43630:SF1">
    <property type="entry name" value="POLY-BETA-1,6-N-ACETYL-D-GLUCOSAMINE SYNTHASE"/>
    <property type="match status" value="1"/>
</dbReference>
<keyword evidence="4" id="KW-1133">Transmembrane helix</keyword>
<protein>
    <recommendedName>
        <fullName evidence="5">Glycosyltransferase 2-like domain-containing protein</fullName>
    </recommendedName>
</protein>
<dbReference type="GO" id="GO:0016757">
    <property type="term" value="F:glycosyltransferase activity"/>
    <property type="evidence" value="ECO:0007669"/>
    <property type="project" value="UniProtKB-KW"/>
</dbReference>
<dbReference type="RefSeq" id="WP_010526508.1">
    <property type="nucleotide sequence ID" value="NZ_AFSL01000009.1"/>
</dbReference>
<sequence>MNIIDLRPYEIIIIVLTLIAWLWQCFYLFRRILPVARYRVPNYNVSTKLPPISVVISARNEAENLERFLPSVLEQDYPEFQVVVVNDGSEDDSELILAKFKSKYKHLYYTSIAPDRKFKHGKKLPLSLGIKAAKYEHLILTDADCRPASNQWLKKMAQSLSLPEKELVLGIGNYEKTKGFTNLWVRYDTFTIAIQYIGYALSGKPYMGVGRNLGYTKSLFEKNNGFKSHIYLASGDDDLFVQEAATPKNTAVCIDPLAHTISAPPANFKKWFEQKERHLTSSYRYKSSIKSALFMKMLTREILWLLAAYYIFFSNLAFIILPILLLLLLTKFILWKMACQKTGMGKIYWTIFIFDFIQPVFWSLGHLRSLTGSKKRKWK</sequence>
<dbReference type="InterPro" id="IPR029044">
    <property type="entry name" value="Nucleotide-diphossugar_trans"/>
</dbReference>